<accession>B0C9I4</accession>
<dbReference type="Proteomes" id="UP000000268">
    <property type="component" value="Chromosome"/>
</dbReference>
<reference evidence="2 3" key="1">
    <citation type="journal article" date="2008" name="Proc. Natl. Acad. Sci. U.S.A.">
        <title>Niche adaptation and genome expansion in the chlorophyll d-producing cyanobacterium Acaryochloris marina.</title>
        <authorList>
            <person name="Swingley W.D."/>
            <person name="Chen M."/>
            <person name="Cheung P.C."/>
            <person name="Conrad A.L."/>
            <person name="Dejesa L.C."/>
            <person name="Hao J."/>
            <person name="Honchak B.M."/>
            <person name="Karbach L.E."/>
            <person name="Kurdoglu A."/>
            <person name="Lahiri S."/>
            <person name="Mastrian S.D."/>
            <person name="Miyashita H."/>
            <person name="Page L."/>
            <person name="Ramakrishna P."/>
            <person name="Satoh S."/>
            <person name="Sattley W.M."/>
            <person name="Shimada Y."/>
            <person name="Taylor H.L."/>
            <person name="Tomo T."/>
            <person name="Tsuchiya T."/>
            <person name="Wang Z.T."/>
            <person name="Raymond J."/>
            <person name="Mimuro M."/>
            <person name="Blankenship R.E."/>
            <person name="Touchman J.W."/>
        </authorList>
    </citation>
    <scope>NUCLEOTIDE SEQUENCE [LARGE SCALE GENOMIC DNA]</scope>
    <source>
        <strain evidence="3">MBIC 11017</strain>
    </source>
</reference>
<feature type="transmembrane region" description="Helical" evidence="1">
    <location>
        <begin position="229"/>
        <end position="246"/>
    </location>
</feature>
<proteinExistence type="predicted"/>
<keyword evidence="1" id="KW-1133">Transmembrane helix</keyword>
<dbReference type="AlphaFoldDB" id="B0C9I4"/>
<protein>
    <submittedName>
        <fullName evidence="2">Uncharacterized protein</fullName>
    </submittedName>
</protein>
<evidence type="ECO:0000256" key="1">
    <source>
        <dbReference type="SAM" id="Phobius"/>
    </source>
</evidence>
<organism evidence="2 3">
    <name type="scientific">Acaryochloris marina (strain MBIC 11017)</name>
    <dbReference type="NCBI Taxonomy" id="329726"/>
    <lineage>
        <taxon>Bacteria</taxon>
        <taxon>Bacillati</taxon>
        <taxon>Cyanobacteriota</taxon>
        <taxon>Cyanophyceae</taxon>
        <taxon>Acaryochloridales</taxon>
        <taxon>Acaryochloridaceae</taxon>
        <taxon>Acaryochloris</taxon>
    </lineage>
</organism>
<dbReference type="KEGG" id="amr:AM1_4014"/>
<keyword evidence="1" id="KW-0472">Membrane</keyword>
<dbReference type="HOGENOM" id="CLU_859496_0_0_3"/>
<evidence type="ECO:0000313" key="2">
    <source>
        <dbReference type="EMBL" id="ABW28997.1"/>
    </source>
</evidence>
<feature type="transmembrane region" description="Helical" evidence="1">
    <location>
        <begin position="118"/>
        <end position="134"/>
    </location>
</feature>
<feature type="transmembrane region" description="Helical" evidence="1">
    <location>
        <begin position="140"/>
        <end position="160"/>
    </location>
</feature>
<sequence>MVFWVIHHLICVLTIFSIMKKNKSTSLSSNPREGSLRKKLQHKIILNLMQLPAYEFSKEQKEIFKQSLCFDIQQNIKDSDEREDWHPYNDEFQDLPTLESNRQQKFVKIILTMMPKKDLFILLVSCVSFVGVLLKKVTPVIPNQIIAIFLISFYASYPFAVDRIISFRRKYINTNRKRKKILEKVDGYIYLSENYLHGDEINKKANLISEKIIKDDIADLDYRLKEFNILRVFMPSFLCILFLYFIDDNSWSHILKFIEVIVEFVGAGNFSVVSDLNKERLLIFFLFPILTALLRDLFISSLRKDNRIFRQSLVILKMCRPIA</sequence>
<gene>
    <name evidence="2" type="ordered locus">AM1_4014</name>
</gene>
<keyword evidence="3" id="KW-1185">Reference proteome</keyword>
<keyword evidence="1" id="KW-0812">Transmembrane</keyword>
<dbReference type="STRING" id="329726.AM1_4014"/>
<feature type="transmembrane region" description="Helical" evidence="1">
    <location>
        <begin position="281"/>
        <end position="302"/>
    </location>
</feature>
<evidence type="ECO:0000313" key="3">
    <source>
        <dbReference type="Proteomes" id="UP000000268"/>
    </source>
</evidence>
<dbReference type="EMBL" id="CP000828">
    <property type="protein sequence ID" value="ABW28997.1"/>
    <property type="molecule type" value="Genomic_DNA"/>
</dbReference>
<name>B0C9I4_ACAM1</name>